<dbReference type="EMBL" id="JAJADQ010000006">
    <property type="protein sequence ID" value="MCB2378426.1"/>
    <property type="molecule type" value="Genomic_DNA"/>
</dbReference>
<organism evidence="2 3">
    <name type="scientific">Hymenobacter nitidus</name>
    <dbReference type="NCBI Taxonomy" id="2880929"/>
    <lineage>
        <taxon>Bacteria</taxon>
        <taxon>Pseudomonadati</taxon>
        <taxon>Bacteroidota</taxon>
        <taxon>Cytophagia</taxon>
        <taxon>Cytophagales</taxon>
        <taxon>Hymenobacteraceae</taxon>
        <taxon>Hymenobacter</taxon>
    </lineage>
</organism>
<dbReference type="Proteomes" id="UP001165297">
    <property type="component" value="Unassembled WGS sequence"/>
</dbReference>
<dbReference type="RefSeq" id="WP_226186065.1">
    <property type="nucleotide sequence ID" value="NZ_JAJADQ010000006.1"/>
</dbReference>
<name>A0ABS8AEW4_9BACT</name>
<feature type="signal peptide" evidence="1">
    <location>
        <begin position="1"/>
        <end position="28"/>
    </location>
</feature>
<dbReference type="Pfam" id="PF14903">
    <property type="entry name" value="WG_beta_rep"/>
    <property type="match status" value="2"/>
</dbReference>
<dbReference type="SUPFAM" id="SSF69360">
    <property type="entry name" value="Cell wall binding repeat"/>
    <property type="match status" value="1"/>
</dbReference>
<dbReference type="PANTHER" id="PTHR37841:SF1">
    <property type="entry name" value="DUF3298 DOMAIN-CONTAINING PROTEIN"/>
    <property type="match status" value="1"/>
</dbReference>
<sequence>MPGLPLPAFLVKLTPLLLALLLAAPAPAQTTPARLVPFRKGAKWGYADQSRRIVLPLQYDEAGPFVQELAWVRVGSLYGYIDGGGNPVTPIQFTKAGSFSHDRATVELAGETFQIDGSGKRVTAPAEPEPESEFLTQGDLLRQNGKVGFRFTVGQAVVPAIYDEIQENYNGLLFVRQGQKWGVLNNKGKLTLPIEYDAIRAVEANNFAFAIVEQQGLYGYLAEDGRLLVPLKYSAAEPFVASVARVTTPDGRSGYIDTRGREYFE</sequence>
<evidence type="ECO:0000313" key="2">
    <source>
        <dbReference type="EMBL" id="MCB2378426.1"/>
    </source>
</evidence>
<accession>A0ABS8AEW4</accession>
<feature type="chain" id="PRO_5045801952" evidence="1">
    <location>
        <begin position="29"/>
        <end position="265"/>
    </location>
</feature>
<evidence type="ECO:0000256" key="1">
    <source>
        <dbReference type="SAM" id="SignalP"/>
    </source>
</evidence>
<keyword evidence="3" id="KW-1185">Reference proteome</keyword>
<reference evidence="2" key="1">
    <citation type="submission" date="2021-10" db="EMBL/GenBank/DDBJ databases">
        <authorList>
            <person name="Dean J.D."/>
            <person name="Kim M.K."/>
            <person name="Newey C.N."/>
            <person name="Stoker T.S."/>
            <person name="Thompson D.W."/>
            <person name="Grose J.H."/>
        </authorList>
    </citation>
    <scope>NUCLEOTIDE SEQUENCE</scope>
    <source>
        <strain evidence="2">BT635</strain>
    </source>
</reference>
<evidence type="ECO:0000313" key="3">
    <source>
        <dbReference type="Proteomes" id="UP001165297"/>
    </source>
</evidence>
<proteinExistence type="predicted"/>
<protein>
    <submittedName>
        <fullName evidence="2">WG repeat-containing protein</fullName>
    </submittedName>
</protein>
<dbReference type="PANTHER" id="PTHR37841">
    <property type="entry name" value="GLR2918 PROTEIN"/>
    <property type="match status" value="1"/>
</dbReference>
<keyword evidence="1" id="KW-0732">Signal</keyword>
<comment type="caution">
    <text evidence="2">The sequence shown here is derived from an EMBL/GenBank/DDBJ whole genome shotgun (WGS) entry which is preliminary data.</text>
</comment>
<gene>
    <name evidence="2" type="ORF">LGH70_12575</name>
</gene>
<dbReference type="InterPro" id="IPR032774">
    <property type="entry name" value="WG_beta_rep"/>
</dbReference>